<dbReference type="EMBL" id="HG994363">
    <property type="protein sequence ID" value="CAF2049309.1"/>
    <property type="molecule type" value="Genomic_DNA"/>
</dbReference>
<organism evidence="2">
    <name type="scientific">Brassica napus</name>
    <name type="common">Rape</name>
    <dbReference type="NCBI Taxonomy" id="3708"/>
    <lineage>
        <taxon>Eukaryota</taxon>
        <taxon>Viridiplantae</taxon>
        <taxon>Streptophyta</taxon>
        <taxon>Embryophyta</taxon>
        <taxon>Tracheophyta</taxon>
        <taxon>Spermatophyta</taxon>
        <taxon>Magnoliopsida</taxon>
        <taxon>eudicotyledons</taxon>
        <taxon>Gunneridae</taxon>
        <taxon>Pentapetalae</taxon>
        <taxon>rosids</taxon>
        <taxon>malvids</taxon>
        <taxon>Brassicales</taxon>
        <taxon>Brassicaceae</taxon>
        <taxon>Brassiceae</taxon>
        <taxon>Brassica</taxon>
    </lineage>
</organism>
<gene>
    <name evidence="2" type="ORF">DARMORV10_A09P55220.1</name>
</gene>
<feature type="region of interest" description="Disordered" evidence="1">
    <location>
        <begin position="1"/>
        <end position="74"/>
    </location>
</feature>
<dbReference type="Proteomes" id="UP001295469">
    <property type="component" value="Chromosome A09"/>
</dbReference>
<evidence type="ECO:0000313" key="2">
    <source>
        <dbReference type="EMBL" id="CAF2049309.1"/>
    </source>
</evidence>
<name>A0A816PIX3_BRANA</name>
<accession>A0A816PIX3</accession>
<feature type="compositionally biased region" description="Basic and acidic residues" evidence="1">
    <location>
        <begin position="1"/>
        <end position="13"/>
    </location>
</feature>
<dbReference type="AlphaFoldDB" id="A0A816PIX3"/>
<sequence>MDDCLRHRSDVTLHEPTPQAPTHASNKVKANSRSFQMQNGGQGRQSERDHDVGKRKRADEEEGEASGLRYAPRRAVRAGADLDLLCRR</sequence>
<feature type="compositionally biased region" description="Polar residues" evidence="1">
    <location>
        <begin position="20"/>
        <end position="39"/>
    </location>
</feature>
<reference evidence="2" key="1">
    <citation type="submission" date="2021-01" db="EMBL/GenBank/DDBJ databases">
        <authorList>
            <consortium name="Genoscope - CEA"/>
            <person name="William W."/>
        </authorList>
    </citation>
    <scope>NUCLEOTIDE SEQUENCE</scope>
</reference>
<protein>
    <submittedName>
        <fullName evidence="2">(rape) hypothetical protein</fullName>
    </submittedName>
</protein>
<evidence type="ECO:0000256" key="1">
    <source>
        <dbReference type="SAM" id="MobiDB-lite"/>
    </source>
</evidence>
<proteinExistence type="predicted"/>